<keyword evidence="4" id="KW-1185">Reference proteome</keyword>
<proteinExistence type="inferred from homology"/>
<dbReference type="OrthoDB" id="201362at2759"/>
<evidence type="ECO:0000256" key="3">
    <source>
        <dbReference type="SAM" id="MobiDB-lite"/>
    </source>
</evidence>
<evidence type="ECO:0000256" key="1">
    <source>
        <dbReference type="ARBA" id="ARBA00005701"/>
    </source>
</evidence>
<evidence type="ECO:0000313" key="5">
    <source>
        <dbReference type="RefSeq" id="XP_021274333.1"/>
    </source>
</evidence>
<sequence>MARATLSRLFSSISELSIPKPSLSSVTSEPMTLFGSTSASRFMCCSAQQPQLNHQERSNEEKREAVKEDPEIENKEKEEDDDEDGDHVNKQTGEVGGPRGPEPTRYGDWERNGRCYDF</sequence>
<dbReference type="GO" id="GO:0005739">
    <property type="term" value="C:mitochondrion"/>
    <property type="evidence" value="ECO:0007669"/>
    <property type="project" value="TreeGrafter"/>
</dbReference>
<evidence type="ECO:0000256" key="2">
    <source>
        <dbReference type="ARBA" id="ARBA00022170"/>
    </source>
</evidence>
<dbReference type="AlphaFoldDB" id="A0A6J0ZHD5"/>
<name>A0A6J0ZHD5_9ROSI</name>
<feature type="compositionally biased region" description="Basic and acidic residues" evidence="3">
    <location>
        <begin position="54"/>
        <end position="77"/>
    </location>
</feature>
<dbReference type="PANTHER" id="PTHR28524:SF3">
    <property type="entry name" value="SUCCINATE DEHYDROGENASE ASSEMBLY FACTOR 4, MITOCHONDRIAL"/>
    <property type="match status" value="1"/>
</dbReference>
<dbReference type="GeneID" id="110409344"/>
<organism evidence="4 5">
    <name type="scientific">Herrania umbratica</name>
    <dbReference type="NCBI Taxonomy" id="108875"/>
    <lineage>
        <taxon>Eukaryota</taxon>
        <taxon>Viridiplantae</taxon>
        <taxon>Streptophyta</taxon>
        <taxon>Embryophyta</taxon>
        <taxon>Tracheophyta</taxon>
        <taxon>Spermatophyta</taxon>
        <taxon>Magnoliopsida</taxon>
        <taxon>eudicotyledons</taxon>
        <taxon>Gunneridae</taxon>
        <taxon>Pentapetalae</taxon>
        <taxon>rosids</taxon>
        <taxon>malvids</taxon>
        <taxon>Malvales</taxon>
        <taxon>Malvaceae</taxon>
        <taxon>Byttnerioideae</taxon>
        <taxon>Herrania</taxon>
    </lineage>
</organism>
<feature type="region of interest" description="Disordered" evidence="3">
    <location>
        <begin position="45"/>
        <end position="118"/>
    </location>
</feature>
<dbReference type="GO" id="GO:0034553">
    <property type="term" value="P:mitochondrial respiratory chain complex II assembly"/>
    <property type="evidence" value="ECO:0007669"/>
    <property type="project" value="TreeGrafter"/>
</dbReference>
<gene>
    <name evidence="5" type="primary">LOC110409344</name>
</gene>
<dbReference type="PANTHER" id="PTHR28524">
    <property type="entry name" value="SUCCINATE DEHYDROGENASE ASSEMBLY FACTOR 4, MITOCHONDRIAL"/>
    <property type="match status" value="1"/>
</dbReference>
<feature type="compositionally biased region" description="Basic and acidic residues" evidence="3">
    <location>
        <begin position="105"/>
        <end position="118"/>
    </location>
</feature>
<comment type="similarity">
    <text evidence="1">Belongs to the SDHAF4 family.</text>
</comment>
<dbReference type="Pfam" id="PF07896">
    <property type="entry name" value="DUF1674"/>
    <property type="match status" value="1"/>
</dbReference>
<dbReference type="InterPro" id="IPR012875">
    <property type="entry name" value="SDHF4"/>
</dbReference>
<accession>A0A6J0ZHD5</accession>
<dbReference type="RefSeq" id="XP_021274333.1">
    <property type="nucleotide sequence ID" value="XM_021418658.1"/>
</dbReference>
<evidence type="ECO:0000313" key="4">
    <source>
        <dbReference type="Proteomes" id="UP000504621"/>
    </source>
</evidence>
<dbReference type="Proteomes" id="UP000504621">
    <property type="component" value="Unplaced"/>
</dbReference>
<reference evidence="5" key="1">
    <citation type="submission" date="2025-08" db="UniProtKB">
        <authorList>
            <consortium name="RefSeq"/>
        </authorList>
    </citation>
    <scope>IDENTIFICATION</scope>
    <source>
        <tissue evidence="5">Leaf</tissue>
    </source>
</reference>
<protein>
    <recommendedName>
        <fullName evidence="2">Succinate dehydrogenase assembly factor 4, mitochondrial</fullName>
    </recommendedName>
</protein>